<dbReference type="Gene3D" id="3.90.550.10">
    <property type="entry name" value="Spore Coat Polysaccharide Biosynthesis Protein SpsA, Chain A"/>
    <property type="match status" value="1"/>
</dbReference>
<reference evidence="2 3" key="1">
    <citation type="submission" date="2019-02" db="EMBL/GenBank/DDBJ databases">
        <title>Dyella amyloliquefaciens sp. nov., isolated from forest soil.</title>
        <authorList>
            <person name="Gao Z.-H."/>
            <person name="Qiu L.-H."/>
        </authorList>
    </citation>
    <scope>NUCLEOTIDE SEQUENCE [LARGE SCALE GENOMIC DNA]</scope>
    <source>
        <strain evidence="2 3">KACC 12747</strain>
    </source>
</reference>
<dbReference type="Proteomes" id="UP000291822">
    <property type="component" value="Unassembled WGS sequence"/>
</dbReference>
<dbReference type="RefSeq" id="WP_131151163.1">
    <property type="nucleotide sequence ID" value="NZ_SJTG01000001.1"/>
</dbReference>
<dbReference type="Pfam" id="PF00483">
    <property type="entry name" value="NTP_transferase"/>
    <property type="match status" value="1"/>
</dbReference>
<dbReference type="EMBL" id="SJTG01000001">
    <property type="protein sequence ID" value="TCI12057.1"/>
    <property type="molecule type" value="Genomic_DNA"/>
</dbReference>
<dbReference type="PANTHER" id="PTHR22572">
    <property type="entry name" value="SUGAR-1-PHOSPHATE GUANYL TRANSFERASE"/>
    <property type="match status" value="1"/>
</dbReference>
<protein>
    <recommendedName>
        <fullName evidence="1">Nucleotidyl transferase domain-containing protein</fullName>
    </recommendedName>
</protein>
<gene>
    <name evidence="2" type="ORF">EZM97_01450</name>
</gene>
<comment type="caution">
    <text evidence="2">The sequence shown here is derived from an EMBL/GenBank/DDBJ whole genome shotgun (WGS) entry which is preliminary data.</text>
</comment>
<dbReference type="AlphaFoldDB" id="A0A4V2NM63"/>
<name>A0A4V2NM63_9GAMM</name>
<evidence type="ECO:0000259" key="1">
    <source>
        <dbReference type="Pfam" id="PF00483"/>
    </source>
</evidence>
<accession>A0A4V2NM63</accession>
<dbReference type="InterPro" id="IPR029044">
    <property type="entry name" value="Nucleotide-diphossugar_trans"/>
</dbReference>
<dbReference type="InterPro" id="IPR005835">
    <property type="entry name" value="NTP_transferase_dom"/>
</dbReference>
<sequence length="238" mass="24905">MLATDEAIILAGGFGTRLQSVVRDVPKPLAPVAGRPFLAWLLDQLAGQGVRRAVLATGYLADVVESTLGSDWHGMKLVYSREEQPLGTGGAIAKAASAVSGKRAFVLNGDTHLALDYARLGQLAIGGASPITMALASVDDVGRYGAVMLSGDRVTGFSEKGGHGPGMINAGVYDIDLASLSAEFPHGPFSFEQDVLVPAAAKGRVRAFTQTSRFIDIGIPEDFERAQSMFSQSLQNGA</sequence>
<dbReference type="InterPro" id="IPR050486">
    <property type="entry name" value="Mannose-1P_guanyltransferase"/>
</dbReference>
<feature type="domain" description="Nucleotidyl transferase" evidence="1">
    <location>
        <begin position="7"/>
        <end position="226"/>
    </location>
</feature>
<dbReference type="SUPFAM" id="SSF53448">
    <property type="entry name" value="Nucleotide-diphospho-sugar transferases"/>
    <property type="match status" value="1"/>
</dbReference>
<proteinExistence type="predicted"/>
<evidence type="ECO:0000313" key="2">
    <source>
        <dbReference type="EMBL" id="TCI12057.1"/>
    </source>
</evidence>
<evidence type="ECO:0000313" key="3">
    <source>
        <dbReference type="Proteomes" id="UP000291822"/>
    </source>
</evidence>
<dbReference type="CDD" id="cd06915">
    <property type="entry name" value="NTP_transferase_WcbM_like"/>
    <property type="match status" value="1"/>
</dbReference>
<keyword evidence="3" id="KW-1185">Reference proteome</keyword>
<organism evidence="2 3">
    <name type="scientific">Dyella soli</name>
    <dbReference type="NCBI Taxonomy" id="522319"/>
    <lineage>
        <taxon>Bacteria</taxon>
        <taxon>Pseudomonadati</taxon>
        <taxon>Pseudomonadota</taxon>
        <taxon>Gammaproteobacteria</taxon>
        <taxon>Lysobacterales</taxon>
        <taxon>Rhodanobacteraceae</taxon>
        <taxon>Dyella</taxon>
    </lineage>
</organism>